<dbReference type="AlphaFoldDB" id="A0A839QK71"/>
<reference evidence="2 3" key="1">
    <citation type="submission" date="2020-08" db="EMBL/GenBank/DDBJ databases">
        <title>Sequencing the genomes of 1000 actinobacteria strains.</title>
        <authorList>
            <person name="Klenk H.-P."/>
        </authorList>
    </citation>
    <scope>NUCLEOTIDE SEQUENCE [LARGE SCALE GENOMIC DNA]</scope>
    <source>
        <strain evidence="2 3">DSM 22826</strain>
    </source>
</reference>
<feature type="transmembrane region" description="Helical" evidence="1">
    <location>
        <begin position="31"/>
        <end position="55"/>
    </location>
</feature>
<keyword evidence="1" id="KW-0472">Membrane</keyword>
<comment type="caution">
    <text evidence="2">The sequence shown here is derived from an EMBL/GenBank/DDBJ whole genome shotgun (WGS) entry which is preliminary data.</text>
</comment>
<organism evidence="2 3">
    <name type="scientific">Paeniglutamicibacter cryotolerans</name>
    <dbReference type="NCBI Taxonomy" id="670079"/>
    <lineage>
        <taxon>Bacteria</taxon>
        <taxon>Bacillati</taxon>
        <taxon>Actinomycetota</taxon>
        <taxon>Actinomycetes</taxon>
        <taxon>Micrococcales</taxon>
        <taxon>Micrococcaceae</taxon>
        <taxon>Paeniglutamicibacter</taxon>
    </lineage>
</organism>
<evidence type="ECO:0000256" key="1">
    <source>
        <dbReference type="SAM" id="Phobius"/>
    </source>
</evidence>
<name>A0A839QK71_9MICC</name>
<keyword evidence="3" id="KW-1185">Reference proteome</keyword>
<dbReference type="EMBL" id="JACHVS010000001">
    <property type="protein sequence ID" value="MBB2996230.1"/>
    <property type="molecule type" value="Genomic_DNA"/>
</dbReference>
<protein>
    <submittedName>
        <fullName evidence="2">ABC-type transport system involved in multi-copper enzyme maturation permease subunit</fullName>
    </submittedName>
</protein>
<dbReference type="Proteomes" id="UP000523000">
    <property type="component" value="Unassembled WGS sequence"/>
</dbReference>
<evidence type="ECO:0000313" key="2">
    <source>
        <dbReference type="EMBL" id="MBB2996230.1"/>
    </source>
</evidence>
<gene>
    <name evidence="2" type="ORF">E9229_002421</name>
</gene>
<keyword evidence="1" id="KW-1133">Transmembrane helix</keyword>
<proteinExistence type="predicted"/>
<keyword evidence="1" id="KW-0812">Transmembrane</keyword>
<sequence>MSNLRLWWQHQTDSLGLTDPAKRAPAMNGRVAAGLMTLFGVIGISQLVVVILEIVSGRN</sequence>
<evidence type="ECO:0000313" key="3">
    <source>
        <dbReference type="Proteomes" id="UP000523000"/>
    </source>
</evidence>
<accession>A0A839QK71</accession>